<gene>
    <name evidence="2" type="ORF">QU481_05065</name>
</gene>
<dbReference type="PANTHER" id="PTHR43798:SF33">
    <property type="entry name" value="HYDROLASE, PUTATIVE (AFU_ORTHOLOGUE AFUA_2G14860)-RELATED"/>
    <property type="match status" value="1"/>
</dbReference>
<dbReference type="GO" id="GO:0016787">
    <property type="term" value="F:hydrolase activity"/>
    <property type="evidence" value="ECO:0007669"/>
    <property type="project" value="UniProtKB-KW"/>
</dbReference>
<name>A0ABT7XKE9_9NEIS</name>
<sequence length="262" mass="28963">MPYTTHRGHRLYYEESGRGEHPLLLLNGLTMSTAGWTLLLPRLEARYRLVRTDLLGQGQSDKPLGDAYSLPEQAELVAHLLDTLEVERCHVVGLSYGGMVAQHLAHLHPERIDHLVLAATLACSDAVDKAIAASWVAAAKSGGTELRFAVSLPWLFSNRYLSSHPEQISELKTVATLFDWDAVLRLLAGMREHDARTWLPTISAPTRVIVGSEDRLTPLHQSEMLSTYMPHAQLVPIPGAGHALHLESAEQFARLVMEFCPG</sequence>
<proteinExistence type="predicted"/>
<organism evidence="2 3">
    <name type="scientific">Crenobacter oryzisoli</name>
    <dbReference type="NCBI Taxonomy" id="3056844"/>
    <lineage>
        <taxon>Bacteria</taxon>
        <taxon>Pseudomonadati</taxon>
        <taxon>Pseudomonadota</taxon>
        <taxon>Betaproteobacteria</taxon>
        <taxon>Neisseriales</taxon>
        <taxon>Neisseriaceae</taxon>
        <taxon>Crenobacter</taxon>
    </lineage>
</organism>
<dbReference type="InterPro" id="IPR029058">
    <property type="entry name" value="AB_hydrolase_fold"/>
</dbReference>
<protein>
    <submittedName>
        <fullName evidence="2">Alpha/beta hydrolase</fullName>
    </submittedName>
</protein>
<dbReference type="RefSeq" id="WP_289828818.1">
    <property type="nucleotide sequence ID" value="NZ_JAUEDK010000006.1"/>
</dbReference>
<dbReference type="Gene3D" id="3.40.50.1820">
    <property type="entry name" value="alpha/beta hydrolase"/>
    <property type="match status" value="1"/>
</dbReference>
<reference evidence="2" key="1">
    <citation type="submission" date="2023-06" db="EMBL/GenBank/DDBJ databases">
        <authorList>
            <person name="Zhang S."/>
        </authorList>
    </citation>
    <scope>NUCLEOTIDE SEQUENCE</scope>
    <source>
        <strain evidence="2">SG2303</strain>
    </source>
</reference>
<evidence type="ECO:0000313" key="3">
    <source>
        <dbReference type="Proteomes" id="UP001168540"/>
    </source>
</evidence>
<dbReference type="Pfam" id="PF12697">
    <property type="entry name" value="Abhydrolase_6"/>
    <property type="match status" value="1"/>
</dbReference>
<evidence type="ECO:0000259" key="1">
    <source>
        <dbReference type="Pfam" id="PF12697"/>
    </source>
</evidence>
<dbReference type="SUPFAM" id="SSF53474">
    <property type="entry name" value="alpha/beta-Hydrolases"/>
    <property type="match status" value="1"/>
</dbReference>
<dbReference type="InterPro" id="IPR050266">
    <property type="entry name" value="AB_hydrolase_sf"/>
</dbReference>
<keyword evidence="3" id="KW-1185">Reference proteome</keyword>
<dbReference type="PRINTS" id="PR00111">
    <property type="entry name" value="ABHYDROLASE"/>
</dbReference>
<dbReference type="Proteomes" id="UP001168540">
    <property type="component" value="Unassembled WGS sequence"/>
</dbReference>
<dbReference type="InterPro" id="IPR000073">
    <property type="entry name" value="AB_hydrolase_1"/>
</dbReference>
<comment type="caution">
    <text evidence="2">The sequence shown here is derived from an EMBL/GenBank/DDBJ whole genome shotgun (WGS) entry which is preliminary data.</text>
</comment>
<dbReference type="EMBL" id="JAUEDK010000006">
    <property type="protein sequence ID" value="MDN0074260.1"/>
    <property type="molecule type" value="Genomic_DNA"/>
</dbReference>
<accession>A0ABT7XKE9</accession>
<dbReference type="PANTHER" id="PTHR43798">
    <property type="entry name" value="MONOACYLGLYCEROL LIPASE"/>
    <property type="match status" value="1"/>
</dbReference>
<evidence type="ECO:0000313" key="2">
    <source>
        <dbReference type="EMBL" id="MDN0074260.1"/>
    </source>
</evidence>
<feature type="domain" description="AB hydrolase-1" evidence="1">
    <location>
        <begin position="23"/>
        <end position="254"/>
    </location>
</feature>
<keyword evidence="2" id="KW-0378">Hydrolase</keyword>